<dbReference type="PROSITE" id="PS50011">
    <property type="entry name" value="PROTEIN_KINASE_DOM"/>
    <property type="match status" value="1"/>
</dbReference>
<dbReference type="Pfam" id="PF17667">
    <property type="entry name" value="Pkinase_fungal"/>
    <property type="match status" value="2"/>
</dbReference>
<dbReference type="SUPFAM" id="SSF56112">
    <property type="entry name" value="Protein kinase-like (PK-like)"/>
    <property type="match status" value="2"/>
</dbReference>
<evidence type="ECO:0000259" key="1">
    <source>
        <dbReference type="PROSITE" id="PS50011"/>
    </source>
</evidence>
<dbReference type="InterPro" id="IPR011009">
    <property type="entry name" value="Kinase-like_dom_sf"/>
</dbReference>
<organism evidence="2 3">
    <name type="scientific">Gymnopilus dilepis</name>
    <dbReference type="NCBI Taxonomy" id="231916"/>
    <lineage>
        <taxon>Eukaryota</taxon>
        <taxon>Fungi</taxon>
        <taxon>Dikarya</taxon>
        <taxon>Basidiomycota</taxon>
        <taxon>Agaricomycotina</taxon>
        <taxon>Agaricomycetes</taxon>
        <taxon>Agaricomycetidae</taxon>
        <taxon>Agaricales</taxon>
        <taxon>Agaricineae</taxon>
        <taxon>Hymenogastraceae</taxon>
        <taxon>Gymnopilus</taxon>
    </lineage>
</organism>
<dbReference type="OrthoDB" id="3271139at2759"/>
<dbReference type="InterPro" id="IPR040976">
    <property type="entry name" value="Pkinase_fungal"/>
</dbReference>
<keyword evidence="3" id="KW-1185">Reference proteome</keyword>
<dbReference type="Gene3D" id="1.10.510.10">
    <property type="entry name" value="Transferase(Phosphotransferase) domain 1"/>
    <property type="match status" value="1"/>
</dbReference>
<protein>
    <recommendedName>
        <fullName evidence="1">Protein kinase domain-containing protein</fullName>
    </recommendedName>
</protein>
<dbReference type="Proteomes" id="UP000284706">
    <property type="component" value="Unassembled WGS sequence"/>
</dbReference>
<gene>
    <name evidence="2" type="ORF">CVT26_007025</name>
</gene>
<reference evidence="2 3" key="1">
    <citation type="journal article" date="2018" name="Evol. Lett.">
        <title>Horizontal gene cluster transfer increased hallucinogenic mushroom diversity.</title>
        <authorList>
            <person name="Reynolds H.T."/>
            <person name="Vijayakumar V."/>
            <person name="Gluck-Thaler E."/>
            <person name="Korotkin H.B."/>
            <person name="Matheny P.B."/>
            <person name="Slot J.C."/>
        </authorList>
    </citation>
    <scope>NUCLEOTIDE SEQUENCE [LARGE SCALE GENOMIC DNA]</scope>
    <source>
        <strain evidence="2 3">SRW20</strain>
    </source>
</reference>
<proteinExistence type="predicted"/>
<dbReference type="PANTHER" id="PTHR38248:SF2">
    <property type="entry name" value="FUNK1 11"/>
    <property type="match status" value="1"/>
</dbReference>
<feature type="domain" description="Protein kinase" evidence="1">
    <location>
        <begin position="344"/>
        <end position="694"/>
    </location>
</feature>
<accession>A0A409VNC7</accession>
<comment type="caution">
    <text evidence="2">The sequence shown here is derived from an EMBL/GenBank/DDBJ whole genome shotgun (WGS) entry which is preliminary data.</text>
</comment>
<dbReference type="EMBL" id="NHYE01005608">
    <property type="protein sequence ID" value="PPQ67739.1"/>
    <property type="molecule type" value="Genomic_DNA"/>
</dbReference>
<dbReference type="InParanoid" id="A0A409VNC7"/>
<dbReference type="PANTHER" id="PTHR38248">
    <property type="entry name" value="FUNK1 6"/>
    <property type="match status" value="1"/>
</dbReference>
<evidence type="ECO:0000313" key="3">
    <source>
        <dbReference type="Proteomes" id="UP000284706"/>
    </source>
</evidence>
<sequence length="1311" mass="147205">MASSHEYSLQTIAQELSGRLVFDDPRVFDRLQLTRVSDDLVAKCCIGFQNDRRIADAKERLLGLARASSELEEEESEEELIDDPEIGLFYDHSFKKESKMYQPLTTLFQYIEHFDSAPESTSSVQPEISFQQTDKLEIKSCGSPGTTYRMPVFNPDFFLVDSPSPVPDEEQSDKCSVTWLELAAFCVVKLSEAQGPKSTAVPTPDSKESVKHIVIQAADCARVHLSTRPFQIFSVALLIFGTQFCVAMFDREGAVFSPVHDMWTDSHVFVRVVRTLTHFSSPYDLGRDPTAHVLPLYDHDLWIEYVKNSIGVLIGTSERYPTFKIKGVPGFENRTLITIGEPIWVSVSLLGRGTSVWLVADERTKEVFVLKNTWRKNDRMPESEVYETIDDGHPALAQYESGGDVFLYKSGGRCPLTVQNLRMSPSTDVQHQLSAQDTVLHRLIFKSYGRSVTEWTSYRELLEAIRAAVSAHEFLCSKGILHRDINAGNIMIYASLPGQGPPPAAGFLIDLELALTESGIMTGTAHFLATEVLDAIESEELKIERQAHHDLESFVYVLAYGLFGGLFLKGRKPDIASAIPAHAWERAQWYFNESFGRMSFREIFRNQRGLIVLEPGLQLRDHLPSALNMLLLDLRRKIQLQADWLVFDDRRVFDRLGISRVSDDVVEKCCSGLLDDSITVAAKEDLEAIAHNWYTEELGEEFVDQEIWRIASKGPDGAVMYESLAAIFKYIHLFDPATRDMSNKFLSGSDVVMLSEWVAHGYPLFYPDFTLVDCATGAVAADADAGTSYVMSYHQSAFCLVKLSESRGPKSRREGNVKAIVTEAAACARHQLSSCPFQLFSAALLIFGTQFCIAIFDRDGVVLSPIHDMWAELPVFVRVVRTLTCHASLHDLGLDPSVDILLEQKLGQRAEYVKRNLTSLLEPAEGYPIFRLEDVPNFGDRVLVTIGRPIWASFSLFGRGGSVWLVADVESDEIFVFKNSWRRSGQNSESDIYRAIKGQHHALADFEAGGDVMFPHAEGCYISVYNLRQVSPESFHYQVVAEDIVLHRLLMKSYGRPITNWTSYKELLQAIRDAVSAHAFLCEQGILHRDINPGTVLLSSSLPGLEPPHAAGFLLDLEYAYVEGSSEMRSNGEVRSFMDTPPTGVQPILSNGAMTVKTSTFLTFLWPVKALDAEIVHWEKAADYECHHDLESFVYVLVYGLFGGFFLTRSHGHPELLQIPEHKVSRARSIFLSSFGITDIITIRTDRKAVMPLEPAEILEDYLPKPLVALLKGLEVDLRSQHFRRHQDQETIMTHSHLLSALDNAIETLSN</sequence>
<dbReference type="SMART" id="SM00220">
    <property type="entry name" value="S_TKc"/>
    <property type="match status" value="1"/>
</dbReference>
<dbReference type="InterPro" id="IPR000719">
    <property type="entry name" value="Prot_kinase_dom"/>
</dbReference>
<evidence type="ECO:0000313" key="2">
    <source>
        <dbReference type="EMBL" id="PPQ67739.1"/>
    </source>
</evidence>
<dbReference type="GO" id="GO:0004672">
    <property type="term" value="F:protein kinase activity"/>
    <property type="evidence" value="ECO:0007669"/>
    <property type="project" value="InterPro"/>
</dbReference>
<dbReference type="GO" id="GO:0005524">
    <property type="term" value="F:ATP binding"/>
    <property type="evidence" value="ECO:0007669"/>
    <property type="project" value="InterPro"/>
</dbReference>
<dbReference type="STRING" id="231916.A0A409VNC7"/>
<name>A0A409VNC7_9AGAR</name>